<evidence type="ECO:0008006" key="4">
    <source>
        <dbReference type="Google" id="ProtNLM"/>
    </source>
</evidence>
<proteinExistence type="predicted"/>
<dbReference type="AlphaFoldDB" id="A0A318ZYZ6"/>
<protein>
    <recommendedName>
        <fullName evidence="4">Cyanovirin-N domain-containing protein</fullName>
    </recommendedName>
</protein>
<dbReference type="Proteomes" id="UP000248349">
    <property type="component" value="Unassembled WGS sequence"/>
</dbReference>
<name>A0A318ZYZ6_9EURO</name>
<feature type="chain" id="PRO_5016370359" description="Cyanovirin-N domain-containing protein" evidence="1">
    <location>
        <begin position="20"/>
        <end position="72"/>
    </location>
</feature>
<accession>A0A318ZYZ6</accession>
<gene>
    <name evidence="2" type="ORF">BP01DRAFT_395727</name>
</gene>
<evidence type="ECO:0000313" key="2">
    <source>
        <dbReference type="EMBL" id="PYH40592.1"/>
    </source>
</evidence>
<dbReference type="SUPFAM" id="SSF51322">
    <property type="entry name" value="Cyanovirin-N"/>
    <property type="match status" value="1"/>
</dbReference>
<dbReference type="Gene3D" id="2.30.60.10">
    <property type="entry name" value="Cyanovirin-N"/>
    <property type="match status" value="1"/>
</dbReference>
<keyword evidence="1" id="KW-0732">Signal</keyword>
<dbReference type="InterPro" id="IPR036673">
    <property type="entry name" value="Cyanovirin-N_sf"/>
</dbReference>
<organism evidence="2 3">
    <name type="scientific">Aspergillus saccharolyticus JOP 1030-1</name>
    <dbReference type="NCBI Taxonomy" id="1450539"/>
    <lineage>
        <taxon>Eukaryota</taxon>
        <taxon>Fungi</taxon>
        <taxon>Dikarya</taxon>
        <taxon>Ascomycota</taxon>
        <taxon>Pezizomycotina</taxon>
        <taxon>Eurotiomycetes</taxon>
        <taxon>Eurotiomycetidae</taxon>
        <taxon>Eurotiales</taxon>
        <taxon>Aspergillaceae</taxon>
        <taxon>Aspergillus</taxon>
        <taxon>Aspergillus subgen. Circumdati</taxon>
    </lineage>
</organism>
<feature type="signal peptide" evidence="1">
    <location>
        <begin position="1"/>
        <end position="19"/>
    </location>
</feature>
<dbReference type="RefSeq" id="XP_025426574.1">
    <property type="nucleotide sequence ID" value="XM_025578413.1"/>
</dbReference>
<dbReference type="EMBL" id="KZ821281">
    <property type="protein sequence ID" value="PYH40592.1"/>
    <property type="molecule type" value="Genomic_DNA"/>
</dbReference>
<reference evidence="2 3" key="1">
    <citation type="submission" date="2016-12" db="EMBL/GenBank/DDBJ databases">
        <title>The genomes of Aspergillus section Nigri reveals drivers in fungal speciation.</title>
        <authorList>
            <consortium name="DOE Joint Genome Institute"/>
            <person name="Vesth T.C."/>
            <person name="Nybo J."/>
            <person name="Theobald S."/>
            <person name="Brandl J."/>
            <person name="Frisvad J.C."/>
            <person name="Nielsen K.F."/>
            <person name="Lyhne E.K."/>
            <person name="Kogle M.E."/>
            <person name="Kuo A."/>
            <person name="Riley R."/>
            <person name="Clum A."/>
            <person name="Nolan M."/>
            <person name="Lipzen A."/>
            <person name="Salamov A."/>
            <person name="Henrissat B."/>
            <person name="Wiebenga A."/>
            <person name="De Vries R.P."/>
            <person name="Grigoriev I.V."/>
            <person name="Mortensen U.H."/>
            <person name="Andersen M.R."/>
            <person name="Baker S.E."/>
        </authorList>
    </citation>
    <scope>NUCLEOTIDE SEQUENCE [LARGE SCALE GENOMIC DNA]</scope>
    <source>
        <strain evidence="2 3">JOP 1030-1</strain>
    </source>
</reference>
<evidence type="ECO:0000313" key="3">
    <source>
        <dbReference type="Proteomes" id="UP000248349"/>
    </source>
</evidence>
<dbReference type="GeneID" id="37079642"/>
<sequence length="72" mass="8129">MQTLWKIGIFLVAIQRASADGNFASSCRNVTLSQAGLLEAQCYDSYQEIWVHTALKLQDCYANYNVVTRIAR</sequence>
<keyword evidence="3" id="KW-1185">Reference proteome</keyword>
<dbReference type="OrthoDB" id="10375166at2759"/>
<evidence type="ECO:0000256" key="1">
    <source>
        <dbReference type="SAM" id="SignalP"/>
    </source>
</evidence>